<evidence type="ECO:0000313" key="1">
    <source>
        <dbReference type="EMBL" id="GMB86640.1"/>
    </source>
</evidence>
<accession>A0AAV5PKX8</accession>
<name>A0AAV5PKX8_LACDE</name>
<dbReference type="Proteomes" id="UP001165243">
    <property type="component" value="Unassembled WGS sequence"/>
</dbReference>
<sequence>MRVAVVEAVWEYLVDHPLGVPGSLWDRPVIASQLEDPDIPAVLGDLPVAKTVLASFQKVKLVVLLNELIFSNFIII</sequence>
<gene>
    <name evidence="1" type="ORF">ME0900_10130</name>
</gene>
<dbReference type="EMBL" id="BSWK01000012">
    <property type="protein sequence ID" value="GMB86640.1"/>
    <property type="molecule type" value="Genomic_DNA"/>
</dbReference>
<dbReference type="AlphaFoldDB" id="A0AAV5PKX8"/>
<reference evidence="1" key="1">
    <citation type="submission" date="2023-04" db="EMBL/GenBank/DDBJ databases">
        <title>Draft genome sequences of Lactobacillus delbrueckii subsp. bulgaricus ME-900 and ME-901 with improved acid tolerance.</title>
        <authorList>
            <person name="Ishida T."/>
            <person name="Yamamoto E."/>
            <person name="Koizumi A."/>
            <person name="Fujiwara S."/>
            <person name="Makino S."/>
            <person name="Kano H."/>
            <person name="Kimura K."/>
        </authorList>
    </citation>
    <scope>NUCLEOTIDE SEQUENCE</scope>
    <source>
        <strain evidence="1">ME-900</strain>
    </source>
</reference>
<proteinExistence type="predicted"/>
<comment type="caution">
    <text evidence="1">The sequence shown here is derived from an EMBL/GenBank/DDBJ whole genome shotgun (WGS) entry which is preliminary data.</text>
</comment>
<protein>
    <submittedName>
        <fullName evidence="1">Uncharacterized protein</fullName>
    </submittedName>
</protein>
<evidence type="ECO:0000313" key="2">
    <source>
        <dbReference type="Proteomes" id="UP001165243"/>
    </source>
</evidence>
<organism evidence="1 2">
    <name type="scientific">Lactobacillus delbrueckii subsp. bulgaricus</name>
    <dbReference type="NCBI Taxonomy" id="1585"/>
    <lineage>
        <taxon>Bacteria</taxon>
        <taxon>Bacillati</taxon>
        <taxon>Bacillota</taxon>
        <taxon>Bacilli</taxon>
        <taxon>Lactobacillales</taxon>
        <taxon>Lactobacillaceae</taxon>
        <taxon>Lactobacillus</taxon>
    </lineage>
</organism>